<evidence type="ECO:0000313" key="3">
    <source>
        <dbReference type="Proteomes" id="UP000193467"/>
    </source>
</evidence>
<organism evidence="2 3">
    <name type="scientific">Leucosporidium creatinivorum</name>
    <dbReference type="NCBI Taxonomy" id="106004"/>
    <lineage>
        <taxon>Eukaryota</taxon>
        <taxon>Fungi</taxon>
        <taxon>Dikarya</taxon>
        <taxon>Basidiomycota</taxon>
        <taxon>Pucciniomycotina</taxon>
        <taxon>Microbotryomycetes</taxon>
        <taxon>Leucosporidiales</taxon>
        <taxon>Leucosporidium</taxon>
    </lineage>
</organism>
<proteinExistence type="predicted"/>
<reference evidence="2 3" key="1">
    <citation type="submission" date="2016-07" db="EMBL/GenBank/DDBJ databases">
        <title>Pervasive Adenine N6-methylation of Active Genes in Fungi.</title>
        <authorList>
            <consortium name="DOE Joint Genome Institute"/>
            <person name="Mondo S.J."/>
            <person name="Dannebaum R.O."/>
            <person name="Kuo R.C."/>
            <person name="Labutti K."/>
            <person name="Haridas S."/>
            <person name="Kuo A."/>
            <person name="Salamov A."/>
            <person name="Ahrendt S.R."/>
            <person name="Lipzen A."/>
            <person name="Sullivan W."/>
            <person name="Andreopoulos W.B."/>
            <person name="Clum A."/>
            <person name="Lindquist E."/>
            <person name="Daum C."/>
            <person name="Ramamoorthy G.K."/>
            <person name="Gryganskyi A."/>
            <person name="Culley D."/>
            <person name="Magnuson J.K."/>
            <person name="James T.Y."/>
            <person name="O'Malley M.A."/>
            <person name="Stajich J.E."/>
            <person name="Spatafora J.W."/>
            <person name="Visel A."/>
            <person name="Grigoriev I.V."/>
        </authorList>
    </citation>
    <scope>NUCLEOTIDE SEQUENCE [LARGE SCALE GENOMIC DNA]</scope>
    <source>
        <strain evidence="2 3">62-1032</strain>
    </source>
</reference>
<dbReference type="Proteomes" id="UP000193467">
    <property type="component" value="Unassembled WGS sequence"/>
</dbReference>
<dbReference type="AlphaFoldDB" id="A0A1Y2C4E1"/>
<sequence>MLLLLGELQRVLPLSSASHSQPQIADPALAEAFYTPRRGRRAAGHRPALDLPADIIALIVDQLRELHAEESDELIWNSTGASSGWKELKRLSHVNRAFASVCQPLYRAELHITEARNFPKHSKFLRLNPMRANELTKLFVRVYDFEFSLTRSTSDEGFSLPDLISLSPNLTTLSLSSDRTTSLSPYRRRRESSTFAAYTGGIELPALICQQAKKLRTLVYGAPCTMADIAAFTTELPDLRSLDITGDVDPAPPPNVFKMCSPTLRRFWAPTAVFTVGQLHRLVSSSRVSALAFTFDLDEYWEAQPAEEEKVNKNLKRLETLFARVGPQLKMLHVTSPYADSPEPAGRFRGGGGGLGGNGAANFLTTITLAMVGGPPPGMPGAPAPPPAQGGANPAAPPAPGAAPAPAPAPAGGRRGNRGGGGAPPIPPLPQFGPAPPPGGGANPPANPNPQAPPPPPGNANANGPNNIPQFHIFPFGANATTPPTPFFESIISHTPSLHHLELYGRRYSSSLISHLKLLPLEHLSLAVPVDEEKEATAEGLLEMVKEGSVESLRRLELSGRGGDWGAKERRLLKEACEVQDISYASTEAQRG</sequence>
<dbReference type="SUPFAM" id="SSF52047">
    <property type="entry name" value="RNI-like"/>
    <property type="match status" value="1"/>
</dbReference>
<feature type="region of interest" description="Disordered" evidence="1">
    <location>
        <begin position="374"/>
        <end position="471"/>
    </location>
</feature>
<comment type="caution">
    <text evidence="2">The sequence shown here is derived from an EMBL/GenBank/DDBJ whole genome shotgun (WGS) entry which is preliminary data.</text>
</comment>
<evidence type="ECO:0000256" key="1">
    <source>
        <dbReference type="SAM" id="MobiDB-lite"/>
    </source>
</evidence>
<dbReference type="InParanoid" id="A0A1Y2C4E1"/>
<feature type="compositionally biased region" description="Pro residues" evidence="1">
    <location>
        <begin position="374"/>
        <end position="388"/>
    </location>
</feature>
<feature type="compositionally biased region" description="Pro residues" evidence="1">
    <location>
        <begin position="424"/>
        <end position="458"/>
    </location>
</feature>
<dbReference type="OrthoDB" id="2537435at2759"/>
<name>A0A1Y2C4E1_9BASI</name>
<protein>
    <submittedName>
        <fullName evidence="2">Uncharacterized protein</fullName>
    </submittedName>
</protein>
<evidence type="ECO:0000313" key="2">
    <source>
        <dbReference type="EMBL" id="ORY41816.1"/>
    </source>
</evidence>
<accession>A0A1Y2C4E1</accession>
<gene>
    <name evidence="2" type="ORF">BCR35DRAFT_327426</name>
</gene>
<feature type="compositionally biased region" description="Pro residues" evidence="1">
    <location>
        <begin position="395"/>
        <end position="409"/>
    </location>
</feature>
<dbReference type="EMBL" id="MCGR01000134">
    <property type="protein sequence ID" value="ORY41816.1"/>
    <property type="molecule type" value="Genomic_DNA"/>
</dbReference>
<keyword evidence="3" id="KW-1185">Reference proteome</keyword>